<sequence length="334" mass="37248">MADVLITGANGEIGHSLIQYLAEEGRYQVVGCDLREPSAALSRLCSRFYTGDILDSDLIAEIHANHCFDKVFHLAGLLSSSGERDPYLAHDVNVNGSINIMKMAQEDANRTHKPVVFVFTSSIAVYGLQQAERPELAVREHEHLAPATMYGINKLYIEQLGRYFGVLNKPMEEARMVNLDFRCLRFPGVISAETVPSGGTSDFGPEMLHAAASGQRYDCFVKPETRLPFMVMQDAVKALLDLSRASRDRLTQQVYNVNAFSVTAAEIRDQVLRAFPGADIGFDPTAYRQAIVDGWPRDVDDSPARNDWGWEPDYPLERAFDDLLVPAVKRRYGS</sequence>
<keyword evidence="4" id="KW-1185">Reference proteome</keyword>
<evidence type="ECO:0000259" key="2">
    <source>
        <dbReference type="Pfam" id="PF01370"/>
    </source>
</evidence>
<evidence type="ECO:0000313" key="3">
    <source>
        <dbReference type="EMBL" id="QTD54042.1"/>
    </source>
</evidence>
<gene>
    <name evidence="3" type="ORF">J3U87_16475</name>
</gene>
<dbReference type="PANTHER" id="PTHR42687:SF1">
    <property type="entry name" value="L-THREONINE 3-DEHYDROGENASE, MITOCHONDRIAL"/>
    <property type="match status" value="1"/>
</dbReference>
<dbReference type="RefSeq" id="WP_237384142.1">
    <property type="nucleotide sequence ID" value="NZ_CP071793.1"/>
</dbReference>
<dbReference type="EMBL" id="CP071793">
    <property type="protein sequence ID" value="QTD54042.1"/>
    <property type="molecule type" value="Genomic_DNA"/>
</dbReference>
<dbReference type="KEGG" id="scor:J3U87_16475"/>
<dbReference type="SUPFAM" id="SSF51735">
    <property type="entry name" value="NAD(P)-binding Rossmann-fold domains"/>
    <property type="match status" value="1"/>
</dbReference>
<dbReference type="InterPro" id="IPR051225">
    <property type="entry name" value="NAD(P)_epim/dehydratase"/>
</dbReference>
<proteinExistence type="inferred from homology"/>
<evidence type="ECO:0000256" key="1">
    <source>
        <dbReference type="ARBA" id="ARBA00007637"/>
    </source>
</evidence>
<name>A0A8A4TYL9_SULCO</name>
<evidence type="ECO:0000313" key="4">
    <source>
        <dbReference type="Proteomes" id="UP000663929"/>
    </source>
</evidence>
<dbReference type="GO" id="GO:0006567">
    <property type="term" value="P:L-threonine catabolic process"/>
    <property type="evidence" value="ECO:0007669"/>
    <property type="project" value="TreeGrafter"/>
</dbReference>
<dbReference type="GO" id="GO:0008743">
    <property type="term" value="F:L-threonine 3-dehydrogenase activity"/>
    <property type="evidence" value="ECO:0007669"/>
    <property type="project" value="TreeGrafter"/>
</dbReference>
<dbReference type="PANTHER" id="PTHR42687">
    <property type="entry name" value="L-THREONINE 3-DEHYDROGENASE"/>
    <property type="match status" value="1"/>
</dbReference>
<dbReference type="InterPro" id="IPR001509">
    <property type="entry name" value="Epimerase_deHydtase"/>
</dbReference>
<dbReference type="AlphaFoldDB" id="A0A8A4TYL9"/>
<protein>
    <submittedName>
        <fullName evidence="3">NAD-dependent epimerase/dehydratase family protein</fullName>
    </submittedName>
</protein>
<dbReference type="Proteomes" id="UP000663929">
    <property type="component" value="Chromosome"/>
</dbReference>
<comment type="similarity">
    <text evidence="1">Belongs to the NAD(P)-dependent epimerase/dehydratase family.</text>
</comment>
<dbReference type="InterPro" id="IPR036291">
    <property type="entry name" value="NAD(P)-bd_dom_sf"/>
</dbReference>
<reference evidence="3" key="1">
    <citation type="submission" date="2021-03" db="EMBL/GenBank/DDBJ databases">
        <title>Acanthopleuribacteraceae sp. M133.</title>
        <authorList>
            <person name="Wang G."/>
        </authorList>
    </citation>
    <scope>NUCLEOTIDE SEQUENCE</scope>
    <source>
        <strain evidence="3">M133</strain>
    </source>
</reference>
<organism evidence="3 4">
    <name type="scientific">Sulfidibacter corallicola</name>
    <dbReference type="NCBI Taxonomy" id="2818388"/>
    <lineage>
        <taxon>Bacteria</taxon>
        <taxon>Pseudomonadati</taxon>
        <taxon>Acidobacteriota</taxon>
        <taxon>Holophagae</taxon>
        <taxon>Acanthopleuribacterales</taxon>
        <taxon>Acanthopleuribacteraceae</taxon>
        <taxon>Sulfidibacter</taxon>
    </lineage>
</organism>
<dbReference type="Pfam" id="PF01370">
    <property type="entry name" value="Epimerase"/>
    <property type="match status" value="1"/>
</dbReference>
<accession>A0A8A4TYL9</accession>
<feature type="domain" description="NAD-dependent epimerase/dehydratase" evidence="2">
    <location>
        <begin position="4"/>
        <end position="257"/>
    </location>
</feature>
<dbReference type="Gene3D" id="3.40.50.720">
    <property type="entry name" value="NAD(P)-binding Rossmann-like Domain"/>
    <property type="match status" value="1"/>
</dbReference>